<dbReference type="RefSeq" id="WP_042843863.1">
    <property type="nucleotide sequence ID" value="NZ_CP017671.1"/>
</dbReference>
<protein>
    <submittedName>
        <fullName evidence="1">DUF333 domain-containing protein</fullName>
    </submittedName>
</protein>
<gene>
    <name evidence="1" type="ORF">EX242_11490</name>
</gene>
<evidence type="ECO:0000313" key="2">
    <source>
        <dbReference type="Proteomes" id="UP000824410"/>
    </source>
</evidence>
<proteinExistence type="predicted"/>
<reference evidence="1" key="1">
    <citation type="submission" date="2019-02" db="EMBL/GenBank/DDBJ databases">
        <title>Genomic characterization of isolates from hospital effluents in KZN, South Africa.</title>
        <authorList>
            <person name="Ntshobeni N."/>
            <person name="Allam M."/>
            <person name="Ismail A."/>
            <person name="Amoako D."/>
            <person name="Essack S."/>
            <person name="Chenia H."/>
        </authorList>
    </citation>
    <scope>NUCLEOTIDE SEQUENCE</scope>
    <source>
        <strain evidence="1">AFE97_S1</strain>
    </source>
</reference>
<dbReference type="Proteomes" id="UP000824410">
    <property type="component" value="Unassembled WGS sequence"/>
</dbReference>
<dbReference type="PANTHER" id="PTHR38008:SF2">
    <property type="entry name" value="HEMOLYSIN"/>
    <property type="match status" value="1"/>
</dbReference>
<dbReference type="PROSITE" id="PS51257">
    <property type="entry name" value="PROKAR_LIPOPROTEIN"/>
    <property type="match status" value="1"/>
</dbReference>
<evidence type="ECO:0000313" key="1">
    <source>
        <dbReference type="EMBL" id="MBX6980879.1"/>
    </source>
</evidence>
<organism evidence="1 2">
    <name type="scientific">Providencia rettgeri</name>
    <dbReference type="NCBI Taxonomy" id="587"/>
    <lineage>
        <taxon>Bacteria</taxon>
        <taxon>Pseudomonadati</taxon>
        <taxon>Pseudomonadota</taxon>
        <taxon>Gammaproteobacteria</taxon>
        <taxon>Enterobacterales</taxon>
        <taxon>Morganellaceae</taxon>
        <taxon>Providencia</taxon>
    </lineage>
</organism>
<sequence>MKKIFIFTALIAVAGCVSKNTKTEPQQAVGMPNPASVYCVQSGGKSETVDTPSGQVGYCILPSKERIEEWELYRKGHSN</sequence>
<dbReference type="InterPro" id="IPR005590">
    <property type="entry name" value="DUF333"/>
</dbReference>
<dbReference type="KEGG" id="prg:RB151_021210"/>
<name>A0AAP2JY07_PRORE</name>
<dbReference type="Pfam" id="PF03891">
    <property type="entry name" value="DUF333"/>
    <property type="match status" value="1"/>
</dbReference>
<dbReference type="AlphaFoldDB" id="A0AAP2JY07"/>
<comment type="caution">
    <text evidence="1">The sequence shown here is derived from an EMBL/GenBank/DDBJ whole genome shotgun (WGS) entry which is preliminary data.</text>
</comment>
<accession>A0AAP2JY07</accession>
<dbReference type="PANTHER" id="PTHR38008">
    <property type="entry name" value="HEMOLYSIN-RELATED"/>
    <property type="match status" value="1"/>
</dbReference>
<dbReference type="EMBL" id="SHDO01000010">
    <property type="protein sequence ID" value="MBX6980879.1"/>
    <property type="molecule type" value="Genomic_DNA"/>
</dbReference>